<reference evidence="2 3" key="1">
    <citation type="submission" date="2017-02" db="EMBL/GenBank/DDBJ databases">
        <title>Pseudoalteromonas ulvae TC14 Genome.</title>
        <authorList>
            <person name="Molmeret M."/>
        </authorList>
    </citation>
    <scope>NUCLEOTIDE SEQUENCE [LARGE SCALE GENOMIC DNA]</scope>
    <source>
        <strain evidence="2">TC14</strain>
    </source>
</reference>
<dbReference type="EMBL" id="MWPV01000002">
    <property type="protein sequence ID" value="OUL58457.1"/>
    <property type="molecule type" value="Genomic_DNA"/>
</dbReference>
<name>A0A244CS65_PSEDV</name>
<dbReference type="Proteomes" id="UP000194841">
    <property type="component" value="Unassembled WGS sequence"/>
</dbReference>
<keyword evidence="3" id="KW-1185">Reference proteome</keyword>
<feature type="chain" id="PRO_5013009623" description="Cytochrome c family protein" evidence="1">
    <location>
        <begin position="20"/>
        <end position="508"/>
    </location>
</feature>
<protein>
    <recommendedName>
        <fullName evidence="4">Cytochrome c family protein</fullName>
    </recommendedName>
</protein>
<sequence length="508" mass="56651">MTKTLLSLLLLSASLASDANQAGLYPPWLETTSCPFERPLPTTIPETLVSIKYYPPEAYNRNLCKSIKPVVSVSQAEQSADLLLKREQQLNYLTWQYNVFSWAAFIAVNRAVDKEFVITDENLKSAQTPVWLNWRTTESVFLEDGSAPKEWLFTENKQYNPAVSSIHQVVDHQFNAATDGVLIDQQDNPVYYQKYMNPVAFNFIKTNELYNLDGQITYANSHGEVSFAQGSFLLCNGKSNATGAPSIPCTPATNMRDIDSNDPSGPVELKIAWKVLTDADDVSRYIHVNTDVLITDDNASKVVQKKLGVVGFHLAQKTTSSPKWVFSTFTHLDNVLTEPSSEQSPSFFDRQCPECAVNVANGGSSKTQVKLMDPINPITQTINQQVQAKLAVEGSVLQFYQLVGTQFTTDFSAAEQIQLPGKIVNYSGYGPYPVFLTNEVIETFLQLGNVKTDNRSYYQSSSCMNCHAKGAIATGYKQQGTQKKVIWGHNNGDMSFNFYDAHWKKEGH</sequence>
<proteinExistence type="predicted"/>
<gene>
    <name evidence="2" type="ORF">B1199_09015</name>
</gene>
<keyword evidence="1" id="KW-0732">Signal</keyword>
<evidence type="ECO:0000313" key="2">
    <source>
        <dbReference type="EMBL" id="OUL58457.1"/>
    </source>
</evidence>
<evidence type="ECO:0000256" key="1">
    <source>
        <dbReference type="SAM" id="SignalP"/>
    </source>
</evidence>
<dbReference type="RefSeq" id="WP_086743760.1">
    <property type="nucleotide sequence ID" value="NZ_MWPV01000002.1"/>
</dbReference>
<organism evidence="2 3">
    <name type="scientific">Pseudoalteromonas ulvae</name>
    <dbReference type="NCBI Taxonomy" id="107327"/>
    <lineage>
        <taxon>Bacteria</taxon>
        <taxon>Pseudomonadati</taxon>
        <taxon>Pseudomonadota</taxon>
        <taxon>Gammaproteobacteria</taxon>
        <taxon>Alteromonadales</taxon>
        <taxon>Pseudoalteromonadaceae</taxon>
        <taxon>Pseudoalteromonas</taxon>
    </lineage>
</organism>
<accession>A0A244CS65</accession>
<comment type="caution">
    <text evidence="2">The sequence shown here is derived from an EMBL/GenBank/DDBJ whole genome shotgun (WGS) entry which is preliminary data.</text>
</comment>
<evidence type="ECO:0000313" key="3">
    <source>
        <dbReference type="Proteomes" id="UP000194841"/>
    </source>
</evidence>
<evidence type="ECO:0008006" key="4">
    <source>
        <dbReference type="Google" id="ProtNLM"/>
    </source>
</evidence>
<feature type="signal peptide" evidence="1">
    <location>
        <begin position="1"/>
        <end position="19"/>
    </location>
</feature>
<dbReference type="OrthoDB" id="280897at2"/>
<dbReference type="AlphaFoldDB" id="A0A244CS65"/>